<accession>A0A5C5ZNU0</accession>
<protein>
    <submittedName>
        <fullName evidence="2">Stress responsive A/B Barrel Domain protein</fullName>
    </submittedName>
</protein>
<dbReference type="OrthoDB" id="8114960at2"/>
<dbReference type="Proteomes" id="UP000315440">
    <property type="component" value="Unassembled WGS sequence"/>
</dbReference>
<dbReference type="SUPFAM" id="SSF54909">
    <property type="entry name" value="Dimeric alpha+beta barrel"/>
    <property type="match status" value="1"/>
</dbReference>
<evidence type="ECO:0000313" key="3">
    <source>
        <dbReference type="Proteomes" id="UP000315440"/>
    </source>
</evidence>
<dbReference type="SMART" id="SM00886">
    <property type="entry name" value="Dabb"/>
    <property type="match status" value="1"/>
</dbReference>
<evidence type="ECO:0000313" key="2">
    <source>
        <dbReference type="EMBL" id="TWT88577.1"/>
    </source>
</evidence>
<organism evidence="2 3">
    <name type="scientific">Pseudobythopirellula maris</name>
    <dbReference type="NCBI Taxonomy" id="2527991"/>
    <lineage>
        <taxon>Bacteria</taxon>
        <taxon>Pseudomonadati</taxon>
        <taxon>Planctomycetota</taxon>
        <taxon>Planctomycetia</taxon>
        <taxon>Pirellulales</taxon>
        <taxon>Lacipirellulaceae</taxon>
        <taxon>Pseudobythopirellula</taxon>
    </lineage>
</organism>
<feature type="domain" description="Stress-response A/B barrel" evidence="1">
    <location>
        <begin position="8"/>
        <end position="104"/>
    </location>
</feature>
<dbReference type="InterPro" id="IPR011008">
    <property type="entry name" value="Dimeric_a/b-barrel"/>
</dbReference>
<dbReference type="Pfam" id="PF07876">
    <property type="entry name" value="Dabb"/>
    <property type="match status" value="1"/>
</dbReference>
<evidence type="ECO:0000259" key="1">
    <source>
        <dbReference type="PROSITE" id="PS51502"/>
    </source>
</evidence>
<name>A0A5C5ZNU0_9BACT</name>
<dbReference type="AlphaFoldDB" id="A0A5C5ZNU0"/>
<comment type="caution">
    <text evidence="2">The sequence shown here is derived from an EMBL/GenBank/DDBJ whole genome shotgun (WGS) entry which is preliminary data.</text>
</comment>
<dbReference type="Gene3D" id="3.30.70.100">
    <property type="match status" value="1"/>
</dbReference>
<dbReference type="RefSeq" id="WP_146399751.1">
    <property type="nucleotide sequence ID" value="NZ_SJPQ01000002.1"/>
</dbReference>
<dbReference type="InterPro" id="IPR013097">
    <property type="entry name" value="Dabb"/>
</dbReference>
<sequence>MPDAPRPLAHVVFFTLKDRTSENVQKLIDSCQEHLTGHEGTLFYGAGPRGEEFDRPVNDSEYDVGLHVIFDSKASQDAYQGHERHQQFIAANKESWAQIRVFDTYL</sequence>
<keyword evidence="3" id="KW-1185">Reference proteome</keyword>
<dbReference type="EMBL" id="SJPQ01000002">
    <property type="protein sequence ID" value="TWT88577.1"/>
    <property type="molecule type" value="Genomic_DNA"/>
</dbReference>
<gene>
    <name evidence="2" type="ORF">Mal64_20610</name>
</gene>
<reference evidence="2 3" key="1">
    <citation type="submission" date="2019-02" db="EMBL/GenBank/DDBJ databases">
        <title>Deep-cultivation of Planctomycetes and their phenomic and genomic characterization uncovers novel biology.</title>
        <authorList>
            <person name="Wiegand S."/>
            <person name="Jogler M."/>
            <person name="Boedeker C."/>
            <person name="Pinto D."/>
            <person name="Vollmers J."/>
            <person name="Rivas-Marin E."/>
            <person name="Kohn T."/>
            <person name="Peeters S.H."/>
            <person name="Heuer A."/>
            <person name="Rast P."/>
            <person name="Oberbeckmann S."/>
            <person name="Bunk B."/>
            <person name="Jeske O."/>
            <person name="Meyerdierks A."/>
            <person name="Storesund J.E."/>
            <person name="Kallscheuer N."/>
            <person name="Luecker S."/>
            <person name="Lage O.M."/>
            <person name="Pohl T."/>
            <person name="Merkel B.J."/>
            <person name="Hornburger P."/>
            <person name="Mueller R.-W."/>
            <person name="Bruemmer F."/>
            <person name="Labrenz M."/>
            <person name="Spormann A.M."/>
            <person name="Op Den Camp H."/>
            <person name="Overmann J."/>
            <person name="Amann R."/>
            <person name="Jetten M.S.M."/>
            <person name="Mascher T."/>
            <person name="Medema M.H."/>
            <person name="Devos D.P."/>
            <person name="Kaster A.-K."/>
            <person name="Ovreas L."/>
            <person name="Rohde M."/>
            <person name="Galperin M.Y."/>
            <person name="Jogler C."/>
        </authorList>
    </citation>
    <scope>NUCLEOTIDE SEQUENCE [LARGE SCALE GENOMIC DNA]</scope>
    <source>
        <strain evidence="2 3">Mal64</strain>
    </source>
</reference>
<proteinExistence type="predicted"/>
<dbReference type="PROSITE" id="PS51502">
    <property type="entry name" value="S_R_A_B_BARREL"/>
    <property type="match status" value="1"/>
</dbReference>